<keyword evidence="3" id="KW-1185">Reference proteome</keyword>
<dbReference type="Pfam" id="PF24924">
    <property type="entry name" value="DUF7745"/>
    <property type="match status" value="1"/>
</dbReference>
<reference evidence="2 3" key="1">
    <citation type="journal article" date="2019" name="Genome Biol. Evol.">
        <title>Insights into the evolution of the New World diploid cottons (Gossypium, subgenus Houzingenia) based on genome sequencing.</title>
        <authorList>
            <person name="Grover C.E."/>
            <person name="Arick M.A. 2nd"/>
            <person name="Thrash A."/>
            <person name="Conover J.L."/>
            <person name="Sanders W.S."/>
            <person name="Peterson D.G."/>
            <person name="Frelichowski J.E."/>
            <person name="Scheffler J.A."/>
            <person name="Scheffler B.E."/>
            <person name="Wendel J.F."/>
        </authorList>
    </citation>
    <scope>NUCLEOTIDE SEQUENCE [LARGE SCALE GENOMIC DNA]</scope>
    <source>
        <strain evidence="2">1</strain>
        <tissue evidence="2">Leaf</tissue>
    </source>
</reference>
<dbReference type="AlphaFoldDB" id="A0A7J9NB10"/>
<evidence type="ECO:0000313" key="2">
    <source>
        <dbReference type="EMBL" id="MBA0879759.1"/>
    </source>
</evidence>
<feature type="domain" description="DUF7745" evidence="1">
    <location>
        <begin position="29"/>
        <end position="93"/>
    </location>
</feature>
<name>A0A7J9NB10_GOSSC</name>
<dbReference type="EMBL" id="JABFAF010276338">
    <property type="protein sequence ID" value="MBA0879759.1"/>
    <property type="molecule type" value="Genomic_DNA"/>
</dbReference>
<dbReference type="PANTHER" id="PTHR48200">
    <property type="entry name" value="PROTEIN, PUTATIVE-RELATED"/>
    <property type="match status" value="1"/>
</dbReference>
<comment type="caution">
    <text evidence="2">The sequence shown here is derived from an EMBL/GenBank/DDBJ whole genome shotgun (WGS) entry which is preliminary data.</text>
</comment>
<dbReference type="PANTHER" id="PTHR48200:SF1">
    <property type="entry name" value="AMINOTRANSFERASE-LIKE PLANT MOBILE DOMAIN-CONTAINING PROTEIN"/>
    <property type="match status" value="1"/>
</dbReference>
<gene>
    <name evidence="2" type="ORF">Goshw_009212</name>
</gene>
<dbReference type="InterPro" id="IPR056647">
    <property type="entry name" value="DUF7745"/>
</dbReference>
<proteinExistence type="predicted"/>
<dbReference type="Proteomes" id="UP000593576">
    <property type="component" value="Unassembled WGS sequence"/>
</dbReference>
<organism evidence="2 3">
    <name type="scientific">Gossypium schwendimanii</name>
    <name type="common">Cotton</name>
    <dbReference type="NCBI Taxonomy" id="34291"/>
    <lineage>
        <taxon>Eukaryota</taxon>
        <taxon>Viridiplantae</taxon>
        <taxon>Streptophyta</taxon>
        <taxon>Embryophyta</taxon>
        <taxon>Tracheophyta</taxon>
        <taxon>Spermatophyta</taxon>
        <taxon>Magnoliopsida</taxon>
        <taxon>eudicotyledons</taxon>
        <taxon>Gunneridae</taxon>
        <taxon>Pentapetalae</taxon>
        <taxon>rosids</taxon>
        <taxon>malvids</taxon>
        <taxon>Malvales</taxon>
        <taxon>Malvaceae</taxon>
        <taxon>Malvoideae</taxon>
        <taxon>Gossypium</taxon>
    </lineage>
</organism>
<sequence length="129" mass="14702">MEIGFLDKVEDNAAVRSWSETTQREEVLVHLDAEKRVEVFALSIYGLIIFPRALGHVDKAVTDLFNHLDKGVTSVPAILAEIFRSLNVCRKRVRVDSLDVHSCFLRGSTVIFGKLIRCHIWSFLKAIRH</sequence>
<protein>
    <recommendedName>
        <fullName evidence="1">DUF7745 domain-containing protein</fullName>
    </recommendedName>
</protein>
<evidence type="ECO:0000259" key="1">
    <source>
        <dbReference type="Pfam" id="PF24924"/>
    </source>
</evidence>
<accession>A0A7J9NB10</accession>
<evidence type="ECO:0000313" key="3">
    <source>
        <dbReference type="Proteomes" id="UP000593576"/>
    </source>
</evidence>